<feature type="region of interest" description="Disordered" evidence="3">
    <location>
        <begin position="1"/>
        <end position="198"/>
    </location>
</feature>
<evidence type="ECO:0000313" key="5">
    <source>
        <dbReference type="EMBL" id="SMQ45790.1"/>
    </source>
</evidence>
<dbReference type="AlphaFoldDB" id="A0A1X7REY5"/>
<evidence type="ECO:0000256" key="1">
    <source>
        <dbReference type="ARBA" id="ARBA00004496"/>
    </source>
</evidence>
<feature type="compositionally biased region" description="Basic and acidic residues" evidence="3">
    <location>
        <begin position="75"/>
        <end position="100"/>
    </location>
</feature>
<protein>
    <recommendedName>
        <fullName evidence="4">Hyaluronan/mRNA-binding protein domain-containing protein</fullName>
    </recommendedName>
</protein>
<dbReference type="GO" id="GO:0005634">
    <property type="term" value="C:nucleus"/>
    <property type="evidence" value="ECO:0007669"/>
    <property type="project" value="TreeGrafter"/>
</dbReference>
<dbReference type="InterPro" id="IPR019084">
    <property type="entry name" value="STM1-like_N"/>
</dbReference>
<dbReference type="STRING" id="1276538.A0A1X7REY5"/>
<dbReference type="InterPro" id="IPR006861">
    <property type="entry name" value="HABP4_PAIRBP1-bd"/>
</dbReference>
<dbReference type="PANTHER" id="PTHR12299">
    <property type="entry name" value="HYALURONIC ACID-BINDING PROTEIN 4"/>
    <property type="match status" value="1"/>
</dbReference>
<feature type="domain" description="Hyaluronan/mRNA-binding protein" evidence="4">
    <location>
        <begin position="114"/>
        <end position="229"/>
    </location>
</feature>
<dbReference type="GO" id="GO:0005737">
    <property type="term" value="C:cytoplasm"/>
    <property type="evidence" value="ECO:0007669"/>
    <property type="project" value="UniProtKB-SubCell"/>
</dbReference>
<feature type="region of interest" description="Disordered" evidence="3">
    <location>
        <begin position="218"/>
        <end position="264"/>
    </location>
</feature>
<keyword evidence="2" id="KW-0963">Cytoplasm</keyword>
<dbReference type="Gene3D" id="6.10.140.1040">
    <property type="match status" value="1"/>
</dbReference>
<accession>A0A1X7REY5</accession>
<evidence type="ECO:0000256" key="3">
    <source>
        <dbReference type="SAM" id="MobiDB-lite"/>
    </source>
</evidence>
<gene>
    <name evidence="5" type="ORF">ZT3D7_G935</name>
</gene>
<feature type="compositionally biased region" description="Basic and acidic residues" evidence="3">
    <location>
        <begin position="115"/>
        <end position="133"/>
    </location>
</feature>
<feature type="compositionally biased region" description="Acidic residues" evidence="3">
    <location>
        <begin position="188"/>
        <end position="197"/>
    </location>
</feature>
<keyword evidence="6" id="KW-1185">Reference proteome</keyword>
<evidence type="ECO:0000259" key="4">
    <source>
        <dbReference type="SMART" id="SM01233"/>
    </source>
</evidence>
<dbReference type="Proteomes" id="UP000215127">
    <property type="component" value="Chromosome 1"/>
</dbReference>
<dbReference type="GO" id="GO:0003723">
    <property type="term" value="F:RNA binding"/>
    <property type="evidence" value="ECO:0007669"/>
    <property type="project" value="InterPro"/>
</dbReference>
<dbReference type="Pfam" id="PF09598">
    <property type="entry name" value="Stm1_N"/>
    <property type="match status" value="1"/>
</dbReference>
<proteinExistence type="predicted"/>
<organism evidence="5 6">
    <name type="scientific">Zymoseptoria tritici (strain ST99CH_3D7)</name>
    <dbReference type="NCBI Taxonomy" id="1276538"/>
    <lineage>
        <taxon>Eukaryota</taxon>
        <taxon>Fungi</taxon>
        <taxon>Dikarya</taxon>
        <taxon>Ascomycota</taxon>
        <taxon>Pezizomycotina</taxon>
        <taxon>Dothideomycetes</taxon>
        <taxon>Dothideomycetidae</taxon>
        <taxon>Mycosphaerellales</taxon>
        <taxon>Mycosphaerellaceae</taxon>
        <taxon>Zymoseptoria</taxon>
    </lineage>
</organism>
<dbReference type="EMBL" id="LT853692">
    <property type="protein sequence ID" value="SMQ45790.1"/>
    <property type="molecule type" value="Genomic_DNA"/>
</dbReference>
<feature type="compositionally biased region" description="Basic and acidic residues" evidence="3">
    <location>
        <begin position="21"/>
        <end position="37"/>
    </location>
</feature>
<reference evidence="5 6" key="1">
    <citation type="submission" date="2016-06" db="EMBL/GenBank/DDBJ databases">
        <authorList>
            <person name="Kjaerup R.B."/>
            <person name="Dalgaard T.S."/>
            <person name="Juul-Madsen H.R."/>
        </authorList>
    </citation>
    <scope>NUCLEOTIDE SEQUENCE [LARGE SCALE GENOMIC DNA]</scope>
</reference>
<sequence>MSSAIASKNLYDLLGNDPDQDPDRAPDPPVKVVDKPAPRVGKRNVATSDPLADPLRPNAGRTGGGRGDQAGSNNREQRDDRNRNREARGDRGEGRGEGRGRGGRGRGGRGGRGGAPRDDRHSHTGIQEHEKQAAHGWGAETGTAEWADERAGEAIASAEAKNDAGFTPDTTGADPAFSTGPGGPGEVVGEDAVAEPEDNTKSYTQYLAEQAEKRAALSSNLSVRQANEGSKQQFPEGKAFSRETEDFIAGSGGKARKAKEAQDKKERLTLEGEIVALEADAAVATLEEVPAAVSALSNAVVPAVVSMLPMRLPSQHSEEHKRPYHSTTHGFWQSSANWAHESTCLSTDNRSKMGPFNLSISLTSSRYHDDW</sequence>
<evidence type="ECO:0000313" key="6">
    <source>
        <dbReference type="Proteomes" id="UP000215127"/>
    </source>
</evidence>
<dbReference type="PANTHER" id="PTHR12299:SF17">
    <property type="entry name" value="AT19571P-RELATED"/>
    <property type="match status" value="1"/>
</dbReference>
<dbReference type="InterPro" id="IPR039764">
    <property type="entry name" value="HABP4/SERBP1-like"/>
</dbReference>
<feature type="compositionally biased region" description="Polar residues" evidence="3">
    <location>
        <begin position="218"/>
        <end position="233"/>
    </location>
</feature>
<dbReference type="SMART" id="SM01233">
    <property type="entry name" value="HABP4_PAI-RBP1"/>
    <property type="match status" value="1"/>
</dbReference>
<evidence type="ECO:0000256" key="2">
    <source>
        <dbReference type="ARBA" id="ARBA00022490"/>
    </source>
</evidence>
<name>A0A1X7REY5_ZYMT9</name>
<comment type="subcellular location">
    <subcellularLocation>
        <location evidence="1">Cytoplasm</location>
    </subcellularLocation>
</comment>